<dbReference type="InterPro" id="IPR023033">
    <property type="entry name" value="Ala_tRNA_ligase_euk/bac"/>
</dbReference>
<dbReference type="InterPro" id="IPR018163">
    <property type="entry name" value="Thr/Ala-tRNA-synth_IIc_edit"/>
</dbReference>
<dbReference type="SMART" id="SM00863">
    <property type="entry name" value="tRNA_SAD"/>
    <property type="match status" value="1"/>
</dbReference>
<keyword evidence="3 13" id="KW-0436">Ligase</keyword>
<evidence type="ECO:0000256" key="11">
    <source>
        <dbReference type="ARBA" id="ARBA00024779"/>
    </source>
</evidence>
<evidence type="ECO:0000256" key="9">
    <source>
        <dbReference type="ARBA" id="ARBA00022917"/>
    </source>
</evidence>
<evidence type="ECO:0000256" key="4">
    <source>
        <dbReference type="ARBA" id="ARBA00022723"/>
    </source>
</evidence>
<comment type="domain">
    <text evidence="13">Consists of three domains; the N-terminal catalytic domain, the editing domain and the C-terminal C-Ala domain. The editing domain removes incorrectly charged amino acids, while the C-Ala domain, along with tRNA(Ala), serves as a bridge to cooperatively bring together the editing and aminoacylation centers thus stimulating deacylation of misacylated tRNAs.</text>
</comment>
<dbReference type="EC" id="6.1.1.7" evidence="13"/>
<proteinExistence type="inferred from homology"/>
<dbReference type="PANTHER" id="PTHR11777:SF9">
    <property type="entry name" value="ALANINE--TRNA LIGASE, CYTOPLASMIC"/>
    <property type="match status" value="1"/>
</dbReference>
<keyword evidence="10 13" id="KW-0030">Aminoacyl-tRNA synthetase</keyword>
<dbReference type="EMBL" id="SZYE01000133">
    <property type="protein sequence ID" value="TKR22855.1"/>
    <property type="molecule type" value="Genomic_DNA"/>
</dbReference>
<dbReference type="GO" id="GO:0000049">
    <property type="term" value="F:tRNA binding"/>
    <property type="evidence" value="ECO:0007669"/>
    <property type="project" value="UniProtKB-KW"/>
</dbReference>
<dbReference type="GO" id="GO:0002161">
    <property type="term" value="F:aminoacyl-tRNA deacylase activity"/>
    <property type="evidence" value="ECO:0007669"/>
    <property type="project" value="TreeGrafter"/>
</dbReference>
<evidence type="ECO:0000313" key="15">
    <source>
        <dbReference type="EMBL" id="TKR22855.1"/>
    </source>
</evidence>
<dbReference type="GO" id="GO:0005829">
    <property type="term" value="C:cytosol"/>
    <property type="evidence" value="ECO:0007669"/>
    <property type="project" value="TreeGrafter"/>
</dbReference>
<dbReference type="Gene3D" id="3.30.980.10">
    <property type="entry name" value="Threonyl-trna Synthetase, Chain A, domain 2"/>
    <property type="match status" value="1"/>
</dbReference>
<evidence type="ECO:0000256" key="13">
    <source>
        <dbReference type="HAMAP-Rule" id="MF_00036"/>
    </source>
</evidence>
<keyword evidence="7 13" id="KW-0067">ATP-binding</keyword>
<dbReference type="InterPro" id="IPR018164">
    <property type="entry name" value="Ala-tRNA-synth_IIc_N"/>
</dbReference>
<dbReference type="InterPro" id="IPR045864">
    <property type="entry name" value="aa-tRNA-synth_II/BPL/LPL"/>
</dbReference>
<evidence type="ECO:0000256" key="8">
    <source>
        <dbReference type="ARBA" id="ARBA00022884"/>
    </source>
</evidence>
<comment type="cofactor">
    <cofactor evidence="13">
        <name>Zn(2+)</name>
        <dbReference type="ChEBI" id="CHEBI:29105"/>
    </cofactor>
    <text evidence="13">Binds 1 zinc ion per subunit.</text>
</comment>
<dbReference type="NCBIfam" id="TIGR00344">
    <property type="entry name" value="alaS"/>
    <property type="match status" value="1"/>
</dbReference>
<evidence type="ECO:0000256" key="12">
    <source>
        <dbReference type="ARBA" id="ARBA00048300"/>
    </source>
</evidence>
<dbReference type="SUPFAM" id="SSF101353">
    <property type="entry name" value="Putative anticodon-binding domain of alanyl-tRNA synthetase (AlaRS)"/>
    <property type="match status" value="1"/>
</dbReference>
<keyword evidence="13" id="KW-0963">Cytoplasm</keyword>
<dbReference type="Proteomes" id="UP000308121">
    <property type="component" value="Unassembled WGS sequence"/>
</dbReference>
<dbReference type="Gene3D" id="3.30.930.10">
    <property type="entry name" value="Bira Bifunctional Protein, Domain 2"/>
    <property type="match status" value="1"/>
</dbReference>
<gene>
    <name evidence="13 15" type="primary">alaS</name>
    <name evidence="15" type="ORF">FA014_14260</name>
</gene>
<keyword evidence="9 13" id="KW-0648">Protein biosynthesis</keyword>
<dbReference type="InterPro" id="IPR012947">
    <property type="entry name" value="tRNA_SAD"/>
</dbReference>
<dbReference type="FunFam" id="3.30.980.10:FF:000004">
    <property type="entry name" value="Alanine--tRNA ligase, cytoplasmic"/>
    <property type="match status" value="1"/>
</dbReference>
<dbReference type="Gene3D" id="3.10.310.40">
    <property type="match status" value="1"/>
</dbReference>
<comment type="catalytic activity">
    <reaction evidence="12 13">
        <text>tRNA(Ala) + L-alanine + ATP = L-alanyl-tRNA(Ala) + AMP + diphosphate</text>
        <dbReference type="Rhea" id="RHEA:12540"/>
        <dbReference type="Rhea" id="RHEA-COMP:9657"/>
        <dbReference type="Rhea" id="RHEA-COMP:9923"/>
        <dbReference type="ChEBI" id="CHEBI:30616"/>
        <dbReference type="ChEBI" id="CHEBI:33019"/>
        <dbReference type="ChEBI" id="CHEBI:57972"/>
        <dbReference type="ChEBI" id="CHEBI:78442"/>
        <dbReference type="ChEBI" id="CHEBI:78497"/>
        <dbReference type="ChEBI" id="CHEBI:456215"/>
        <dbReference type="EC" id="6.1.1.7"/>
    </reaction>
</comment>
<keyword evidence="8 13" id="KW-0694">RNA-binding</keyword>
<dbReference type="SUPFAM" id="SSF55681">
    <property type="entry name" value="Class II aaRS and biotin synthetases"/>
    <property type="match status" value="1"/>
</dbReference>
<dbReference type="FunFam" id="3.30.930.10:FF:000004">
    <property type="entry name" value="Alanine--tRNA ligase"/>
    <property type="match status" value="1"/>
</dbReference>
<keyword evidence="5 13" id="KW-0547">Nucleotide-binding</keyword>
<comment type="subcellular location">
    <subcellularLocation>
        <location evidence="13">Cytoplasm</location>
    </subcellularLocation>
</comment>
<dbReference type="GO" id="GO:0006419">
    <property type="term" value="P:alanyl-tRNA aminoacylation"/>
    <property type="evidence" value="ECO:0007669"/>
    <property type="project" value="UniProtKB-UniRule"/>
</dbReference>
<feature type="binding site" evidence="13">
    <location>
        <position position="691"/>
    </location>
    <ligand>
        <name>Zn(2+)</name>
        <dbReference type="ChEBI" id="CHEBI:29105"/>
    </ligand>
</feature>
<dbReference type="InterPro" id="IPR018162">
    <property type="entry name" value="Ala-tRNA-ligase_IIc_anticod-bd"/>
</dbReference>
<reference evidence="15 16" key="1">
    <citation type="submission" date="2019-05" db="EMBL/GenBank/DDBJ databases">
        <title>Genome sequence of Cellulomonas hominis strain CS1.</title>
        <authorList>
            <person name="Belmont J."/>
            <person name="Maclea K.S."/>
        </authorList>
    </citation>
    <scope>NUCLEOTIDE SEQUENCE [LARGE SCALE GENOMIC DNA]</scope>
    <source>
        <strain evidence="15 16">CS1</strain>
    </source>
</reference>
<dbReference type="FunFam" id="3.30.54.20:FF:000001">
    <property type="entry name" value="Alanine--tRNA ligase"/>
    <property type="match status" value="1"/>
</dbReference>
<evidence type="ECO:0000313" key="16">
    <source>
        <dbReference type="Proteomes" id="UP000308121"/>
    </source>
</evidence>
<comment type="caution">
    <text evidence="15">The sequence shown here is derived from an EMBL/GenBank/DDBJ whole genome shotgun (WGS) entry which is preliminary data.</text>
</comment>
<dbReference type="InterPro" id="IPR050058">
    <property type="entry name" value="Ala-tRNA_ligase"/>
</dbReference>
<dbReference type="PANTHER" id="PTHR11777">
    <property type="entry name" value="ALANYL-TRNA SYNTHETASE"/>
    <property type="match status" value="1"/>
</dbReference>
<evidence type="ECO:0000256" key="10">
    <source>
        <dbReference type="ARBA" id="ARBA00023146"/>
    </source>
</evidence>
<evidence type="ECO:0000256" key="3">
    <source>
        <dbReference type="ARBA" id="ARBA00022598"/>
    </source>
</evidence>
<dbReference type="Pfam" id="PF02272">
    <property type="entry name" value="DHHA1"/>
    <property type="match status" value="1"/>
</dbReference>
<evidence type="ECO:0000256" key="5">
    <source>
        <dbReference type="ARBA" id="ARBA00022741"/>
    </source>
</evidence>
<evidence type="ECO:0000256" key="6">
    <source>
        <dbReference type="ARBA" id="ARBA00022833"/>
    </source>
</evidence>
<dbReference type="HAMAP" id="MF_00036_B">
    <property type="entry name" value="Ala_tRNA_synth_B"/>
    <property type="match status" value="1"/>
</dbReference>
<dbReference type="RefSeq" id="WP_154730324.1">
    <property type="nucleotide sequence ID" value="NZ_SZYE01000133.1"/>
</dbReference>
<dbReference type="Gene3D" id="2.40.30.130">
    <property type="match status" value="1"/>
</dbReference>
<dbReference type="Gene3D" id="6.10.250.550">
    <property type="match status" value="1"/>
</dbReference>
<dbReference type="PROSITE" id="PS50860">
    <property type="entry name" value="AA_TRNA_LIGASE_II_ALA"/>
    <property type="match status" value="1"/>
</dbReference>
<dbReference type="InterPro" id="IPR018165">
    <property type="entry name" value="Ala-tRNA-synth_IIc_core"/>
</dbReference>
<keyword evidence="4 13" id="KW-0479">Metal-binding</keyword>
<dbReference type="GO" id="GO:0008270">
    <property type="term" value="F:zinc ion binding"/>
    <property type="evidence" value="ECO:0007669"/>
    <property type="project" value="UniProtKB-UniRule"/>
</dbReference>
<feature type="binding site" evidence="13">
    <location>
        <position position="588"/>
    </location>
    <ligand>
        <name>Zn(2+)</name>
        <dbReference type="ChEBI" id="CHEBI:29105"/>
    </ligand>
</feature>
<dbReference type="InterPro" id="IPR009000">
    <property type="entry name" value="Transl_B-barrel_sf"/>
</dbReference>
<dbReference type="GO" id="GO:0004813">
    <property type="term" value="F:alanine-tRNA ligase activity"/>
    <property type="evidence" value="ECO:0007669"/>
    <property type="project" value="UniProtKB-UniRule"/>
</dbReference>
<dbReference type="AlphaFoldDB" id="A0A7Z8JXR5"/>
<name>A0A7Z8JXR5_9CELL</name>
<dbReference type="FunFam" id="3.10.310.40:FF:000001">
    <property type="entry name" value="Alanine--tRNA ligase"/>
    <property type="match status" value="1"/>
</dbReference>
<protein>
    <recommendedName>
        <fullName evidence="13">Alanine--tRNA ligase</fullName>
        <ecNumber evidence="13">6.1.1.7</ecNumber>
    </recommendedName>
    <alternativeName>
        <fullName evidence="13">Alanyl-tRNA synthetase</fullName>
        <shortName evidence="13">AlaRS</shortName>
    </alternativeName>
</protein>
<comment type="function">
    <text evidence="11 13">Catalyzes the attachment of alanine to tRNA(Ala) in a two-step reaction: alanine is first activated by ATP to form Ala-AMP and then transferred to the acceptor end of tRNA(Ala). Also edits incorrectly charged Ser-tRNA(Ala) and Gly-tRNA(Ala) via its editing domain.</text>
</comment>
<evidence type="ECO:0000259" key="14">
    <source>
        <dbReference type="PROSITE" id="PS50860"/>
    </source>
</evidence>
<dbReference type="SUPFAM" id="SSF55186">
    <property type="entry name" value="ThrRS/AlaRS common domain"/>
    <property type="match status" value="1"/>
</dbReference>
<accession>A0A7Z8JXR5</accession>
<dbReference type="GO" id="GO:0005524">
    <property type="term" value="F:ATP binding"/>
    <property type="evidence" value="ECO:0007669"/>
    <property type="project" value="UniProtKB-UniRule"/>
</dbReference>
<dbReference type="Gene3D" id="3.30.54.20">
    <property type="match status" value="1"/>
</dbReference>
<sequence>MRTAEIRQRWLDFFEARGHAVVPSAPLISPDPSTLFVIAGMVPFIPYMLGEQTAPWPRATSVQKCVRTLDIEEVGKTTRHGTFFQMNGNFSFGDYFKEGAITHAWELITTPQDQGGYGFDPETIWVTVYETDDEAAELWKKIAGLPDERIQRRGMKDNYWSTGARGPAGPCSEIYVDRGPEYGAEGGPVVDEDRYIEIWNLVFMQYERGDGGGKEDFPILGELKQKNIDTGMGLERVAFLLQGVDNMYEIDEVFPVIEAAQQLSGRRYGADHEDDVRMRVVADHVRSGLMLMGDGVVPSNEGRGYVLRRLLRRAVRAMRLLGVETPALPTLLPVSRDAMSPSYPELARDFDRIAKVAYAEEEAFLRTLTAGTSILDLAVSEAKTAGTGTPSAAPLLSGEKAFQLHDTYGFPIDLTLEMAAEQGVSVDEKAFRTLMQAQRDRARADALAKRAGRTDTAAYQDLHATLSGSGAKPVEFVGYDRTTSRSRVVGLLVDGVPAPAATAPADVEVVLDVTPFYAEMGGQLADHGSIVLDGGATIEVDDVQAPVKGLPVHRGRLVEGTVALDEPGVASIDTARRIAISRAHTATHMVHKAVQESLGPSATQAGSENAPSRVRFDFRAGQAVPPGVLQEVEERVNTRLQENLEVTDAVMPIAEARALGAMALFGEKYGDQVRVVSIGGDWSRELCGGTHVRQSGELGLVTLLGESSIGSGVRRVDALVGDGAYGFHAKERALVGQISGLLGARPDDLADRVSALMTRLKESEKELASLRAAQVLAVAGTLASSAAEIGGTRVVTHDAGEVGAADDLRTLVLDVRARLGESAPAVVAVGGVTKGRPVVVVATNAAAREKGVRAGGLVKTASALLGGGGGGKDDLAQGGGADAARLPEALAGIREAIGAGA</sequence>
<dbReference type="OrthoDB" id="9803884at2"/>
<comment type="similarity">
    <text evidence="1 13">Belongs to the class-II aminoacyl-tRNA synthetase family.</text>
</comment>
<evidence type="ECO:0000256" key="2">
    <source>
        <dbReference type="ARBA" id="ARBA00022555"/>
    </source>
</evidence>
<dbReference type="Pfam" id="PF01411">
    <property type="entry name" value="tRNA-synt_2c"/>
    <property type="match status" value="1"/>
</dbReference>
<feature type="binding site" evidence="13">
    <location>
        <position position="584"/>
    </location>
    <ligand>
        <name>Zn(2+)</name>
        <dbReference type="ChEBI" id="CHEBI:29105"/>
    </ligand>
</feature>
<keyword evidence="6 13" id="KW-0862">Zinc</keyword>
<evidence type="ECO:0000256" key="7">
    <source>
        <dbReference type="ARBA" id="ARBA00022840"/>
    </source>
</evidence>
<dbReference type="SUPFAM" id="SSF50447">
    <property type="entry name" value="Translation proteins"/>
    <property type="match status" value="1"/>
</dbReference>
<dbReference type="InterPro" id="IPR002318">
    <property type="entry name" value="Ala-tRNA-lgiase_IIc"/>
</dbReference>
<dbReference type="PRINTS" id="PR00980">
    <property type="entry name" value="TRNASYNTHALA"/>
</dbReference>
<dbReference type="InterPro" id="IPR003156">
    <property type="entry name" value="DHHA1_dom"/>
</dbReference>
<dbReference type="CDD" id="cd00673">
    <property type="entry name" value="AlaRS_core"/>
    <property type="match status" value="1"/>
</dbReference>
<organism evidence="15 16">
    <name type="scientific">Cellulomonas hominis</name>
    <dbReference type="NCBI Taxonomy" id="156981"/>
    <lineage>
        <taxon>Bacteria</taxon>
        <taxon>Bacillati</taxon>
        <taxon>Actinomycetota</taxon>
        <taxon>Actinomycetes</taxon>
        <taxon>Micrococcales</taxon>
        <taxon>Cellulomonadaceae</taxon>
        <taxon>Cellulomonas</taxon>
    </lineage>
</organism>
<evidence type="ECO:0000256" key="1">
    <source>
        <dbReference type="ARBA" id="ARBA00008226"/>
    </source>
</evidence>
<keyword evidence="2 13" id="KW-0820">tRNA-binding</keyword>
<dbReference type="Pfam" id="PF07973">
    <property type="entry name" value="tRNA_SAD"/>
    <property type="match status" value="1"/>
</dbReference>
<feature type="binding site" evidence="13">
    <location>
        <position position="687"/>
    </location>
    <ligand>
        <name>Zn(2+)</name>
        <dbReference type="ChEBI" id="CHEBI:29105"/>
    </ligand>
</feature>
<feature type="domain" description="Alanyl-transfer RNA synthetases family profile" evidence="14">
    <location>
        <begin position="1"/>
        <end position="730"/>
    </location>
</feature>